<feature type="compositionally biased region" description="Basic and acidic residues" evidence="1">
    <location>
        <begin position="40"/>
        <end position="54"/>
    </location>
</feature>
<dbReference type="Pfam" id="PF01585">
    <property type="entry name" value="G-patch"/>
    <property type="match status" value="1"/>
</dbReference>
<dbReference type="HOGENOM" id="CLU_025002_1_1_1"/>
<evidence type="ECO:0000256" key="1">
    <source>
        <dbReference type="SAM" id="MobiDB-lite"/>
    </source>
</evidence>
<dbReference type="AlphaFoldDB" id="M2MKI0"/>
<dbReference type="InterPro" id="IPR012677">
    <property type="entry name" value="Nucleotide-bd_a/b_plait_sf"/>
</dbReference>
<dbReference type="KEGG" id="bcom:BAUCODRAFT_23561"/>
<feature type="region of interest" description="Disordered" evidence="1">
    <location>
        <begin position="486"/>
        <end position="529"/>
    </location>
</feature>
<accession>M2MKI0</accession>
<feature type="compositionally biased region" description="Basic and acidic residues" evidence="1">
    <location>
        <begin position="197"/>
        <end position="213"/>
    </location>
</feature>
<dbReference type="GO" id="GO:0071011">
    <property type="term" value="C:precatalytic spliceosome"/>
    <property type="evidence" value="ECO:0007669"/>
    <property type="project" value="TreeGrafter"/>
</dbReference>
<feature type="compositionally biased region" description="Low complexity" evidence="1">
    <location>
        <begin position="81"/>
        <end position="95"/>
    </location>
</feature>
<sequence>MAAPPAKKMGLSLYADLLGSEKKQSSATISAAPVRYNVKKPGEDVDGDEKKKDASLQFQPIRRPQVARPKQQPSKPGHAFTSSTTTASLAPSVSSPDKKDPAMSTPSQAPSLQRSNLSDWIGDEEEDEYYVGRARPERGGRKKKKKKQQGEVRTWDWDDVYDPTLPNNYADYKGSEEQVREVRDWKARLYYHQLKEARTKQASDEASSEDRAAVGRIANPMFAPPSSGLSFAPPSFDNDIPAAAPPVHVSEDYPPNYDGHREPSPAPAFLPNDNTGEDAYMRRMRMSGMGASETVPVGVEHTTTPPVAVPTPVPAQIEPLVDTESPDVVAKRVEAQAKIAAFKAKIAAKKAASAANGPSPSPASKPVQTAVTVTPASTLEDAVAMQAPSPASPAPARNILSSGATITRAPVRYEQPPPTKGAPDDDDDNDAGVAAATEAEDAPRSSRPGQKGFAERYLKKLGWEKGKGLGVEGNEGIATAIFAKAEKRKKRSDADGGGWAQPANMGKIVGGKRRKVEDEDAGDDSAGQEYDSMSEVIKLEGMLAGLDVDDEIQNKDLYGEIGREMEGQYGKVERVFIWRKVAGGQDDVFVKFTSPLSALRAVRACDGDEFAGNVMKARFFGMEQFEKGEYA</sequence>
<dbReference type="EMBL" id="KB445554">
    <property type="protein sequence ID" value="EMC97201.1"/>
    <property type="molecule type" value="Genomic_DNA"/>
</dbReference>
<dbReference type="Gene3D" id="3.30.70.330">
    <property type="match status" value="1"/>
</dbReference>
<feature type="compositionally biased region" description="Polar residues" evidence="1">
    <location>
        <begin position="367"/>
        <end position="377"/>
    </location>
</feature>
<dbReference type="OrthoDB" id="5411533at2759"/>
<feature type="domain" description="G-patch" evidence="2">
    <location>
        <begin position="450"/>
        <end position="502"/>
    </location>
</feature>
<protein>
    <recommendedName>
        <fullName evidence="2">G-patch domain-containing protein</fullName>
    </recommendedName>
</protein>
<dbReference type="eggNOG" id="KOG1996">
    <property type="taxonomic scope" value="Eukaryota"/>
</dbReference>
<dbReference type="InterPro" id="IPR000467">
    <property type="entry name" value="G_patch_dom"/>
</dbReference>
<feature type="region of interest" description="Disordered" evidence="1">
    <location>
        <begin position="33"/>
        <end position="160"/>
    </location>
</feature>
<dbReference type="PANTHER" id="PTHR13288:SF8">
    <property type="entry name" value="SPLICING FACTOR 45"/>
    <property type="match status" value="1"/>
</dbReference>
<organism evidence="3 4">
    <name type="scientific">Baudoinia panamericana (strain UAMH 10762)</name>
    <name type="common">Angels' share fungus</name>
    <name type="synonym">Baudoinia compniacensis (strain UAMH 10762)</name>
    <dbReference type="NCBI Taxonomy" id="717646"/>
    <lineage>
        <taxon>Eukaryota</taxon>
        <taxon>Fungi</taxon>
        <taxon>Dikarya</taxon>
        <taxon>Ascomycota</taxon>
        <taxon>Pezizomycotina</taxon>
        <taxon>Dothideomycetes</taxon>
        <taxon>Dothideomycetidae</taxon>
        <taxon>Mycosphaerellales</taxon>
        <taxon>Teratosphaeriaceae</taxon>
        <taxon>Baudoinia</taxon>
    </lineage>
</organism>
<dbReference type="SMART" id="SM00443">
    <property type="entry name" value="G_patch"/>
    <property type="match status" value="1"/>
</dbReference>
<feature type="region of interest" description="Disordered" evidence="1">
    <location>
        <begin position="349"/>
        <end position="453"/>
    </location>
</feature>
<dbReference type="GO" id="GO:0003676">
    <property type="term" value="F:nucleic acid binding"/>
    <property type="evidence" value="ECO:0007669"/>
    <property type="project" value="InterPro"/>
</dbReference>
<dbReference type="InterPro" id="IPR035979">
    <property type="entry name" value="RBD_domain_sf"/>
</dbReference>
<dbReference type="RefSeq" id="XP_007675126.1">
    <property type="nucleotide sequence ID" value="XM_007676936.1"/>
</dbReference>
<dbReference type="InterPro" id="IPR040052">
    <property type="entry name" value="RBM17"/>
</dbReference>
<dbReference type="OMA" id="GPMSEVI"/>
<dbReference type="GeneID" id="19110051"/>
<dbReference type="Proteomes" id="UP000011761">
    <property type="component" value="Unassembled WGS sequence"/>
</dbReference>
<feature type="compositionally biased region" description="Low complexity" evidence="1">
    <location>
        <begin position="349"/>
        <end position="366"/>
    </location>
</feature>
<dbReference type="SUPFAM" id="SSF54928">
    <property type="entry name" value="RNA-binding domain, RBD"/>
    <property type="match status" value="1"/>
</dbReference>
<dbReference type="PROSITE" id="PS50174">
    <property type="entry name" value="G_PATCH"/>
    <property type="match status" value="1"/>
</dbReference>
<name>M2MKI0_BAUPA</name>
<feature type="compositionally biased region" description="Polar residues" evidence="1">
    <location>
        <begin position="104"/>
        <end position="118"/>
    </location>
</feature>
<keyword evidence="4" id="KW-1185">Reference proteome</keyword>
<reference evidence="3 4" key="1">
    <citation type="journal article" date="2012" name="PLoS Pathog.">
        <title>Diverse lifestyles and strategies of plant pathogenesis encoded in the genomes of eighteen Dothideomycetes fungi.</title>
        <authorList>
            <person name="Ohm R.A."/>
            <person name="Feau N."/>
            <person name="Henrissat B."/>
            <person name="Schoch C.L."/>
            <person name="Horwitz B.A."/>
            <person name="Barry K.W."/>
            <person name="Condon B.J."/>
            <person name="Copeland A.C."/>
            <person name="Dhillon B."/>
            <person name="Glaser F."/>
            <person name="Hesse C.N."/>
            <person name="Kosti I."/>
            <person name="LaButti K."/>
            <person name="Lindquist E.A."/>
            <person name="Lucas S."/>
            <person name="Salamov A.A."/>
            <person name="Bradshaw R.E."/>
            <person name="Ciuffetti L."/>
            <person name="Hamelin R.C."/>
            <person name="Kema G.H.J."/>
            <person name="Lawrence C."/>
            <person name="Scott J.A."/>
            <person name="Spatafora J.W."/>
            <person name="Turgeon B.G."/>
            <person name="de Wit P.J.G.M."/>
            <person name="Zhong S."/>
            <person name="Goodwin S.B."/>
            <person name="Grigoriev I.V."/>
        </authorList>
    </citation>
    <scope>NUCLEOTIDE SEQUENCE [LARGE SCALE GENOMIC DNA]</scope>
    <source>
        <strain evidence="3 4">UAMH 10762</strain>
    </source>
</reference>
<gene>
    <name evidence="3" type="ORF">BAUCODRAFT_23561</name>
</gene>
<evidence type="ECO:0000313" key="4">
    <source>
        <dbReference type="Proteomes" id="UP000011761"/>
    </source>
</evidence>
<dbReference type="PANTHER" id="PTHR13288">
    <property type="entry name" value="SPLICING FACTOR 45 SPF45"/>
    <property type="match status" value="1"/>
</dbReference>
<dbReference type="STRING" id="717646.M2MKI0"/>
<dbReference type="GO" id="GO:0045292">
    <property type="term" value="P:mRNA cis splicing, via spliceosome"/>
    <property type="evidence" value="ECO:0007669"/>
    <property type="project" value="InterPro"/>
</dbReference>
<evidence type="ECO:0000259" key="2">
    <source>
        <dbReference type="PROSITE" id="PS50174"/>
    </source>
</evidence>
<proteinExistence type="predicted"/>
<feature type="region of interest" description="Disordered" evidence="1">
    <location>
        <begin position="197"/>
        <end position="276"/>
    </location>
</feature>
<evidence type="ECO:0000313" key="3">
    <source>
        <dbReference type="EMBL" id="EMC97201.1"/>
    </source>
</evidence>